<dbReference type="OrthoDB" id="129224at2759"/>
<dbReference type="EMBL" id="NBNE01005445">
    <property type="protein sequence ID" value="OWZ03563.1"/>
    <property type="molecule type" value="Genomic_DNA"/>
</dbReference>
<feature type="region of interest" description="Disordered" evidence="1">
    <location>
        <begin position="88"/>
        <end position="112"/>
    </location>
</feature>
<accession>A0A225VDU6</accession>
<keyword evidence="3" id="KW-1185">Reference proteome</keyword>
<name>A0A225VDU6_9STRA</name>
<comment type="caution">
    <text evidence="2">The sequence shown here is derived from an EMBL/GenBank/DDBJ whole genome shotgun (WGS) entry which is preliminary data.</text>
</comment>
<proteinExistence type="predicted"/>
<sequence>MSADSVPQATMVCSWTDPQNGESTEFELQHAIDFAFLSMGVNTQSQTASVNHFANILIREQERIGGTGRSTNEGLELFDPFGDDDEDQLNHSEHRTTGMSASIRVPTRQNKRPATIDQSINFDSVQQHRQIRRRMGSSAALDKNAMTIERLGDDPEFLDRFLSIRQGTNSLLSKTNDTPETKAAAVTTSRKKSDPASKYSFVPRLDQEYVHDQGTSEKHKGKTLSVFVNSMVRSEAVNFKAVPGECIRAYDIRFGSQGLSIRHFARISQDERITWLEAGGSNFANLSATAKFSKAPPATAIEDVVDATRVFLTYAQEYCCTALVNLTEEILQFLEVTLKRVTWTPSELPYVVYWVNDVLEDFRDAIAGGNDITQVREPFTTDDRLLRDLTFVKLHRQVDQLKLKSEGAASCSKEQSKTSAHIGHPRQDNQTIIKNRHGRMSKNVLKRLPTQIDPVSGQRRALACDFYRMLNVSVMIMTVPVIEGISWQQISMTL</sequence>
<protein>
    <submittedName>
        <fullName evidence="2">Uncharacterized protein</fullName>
    </submittedName>
</protein>
<evidence type="ECO:0000256" key="1">
    <source>
        <dbReference type="SAM" id="MobiDB-lite"/>
    </source>
</evidence>
<gene>
    <name evidence="2" type="ORF">PHMEG_00024684</name>
</gene>
<feature type="region of interest" description="Disordered" evidence="1">
    <location>
        <begin position="172"/>
        <end position="197"/>
    </location>
</feature>
<evidence type="ECO:0000313" key="2">
    <source>
        <dbReference type="EMBL" id="OWZ03563.1"/>
    </source>
</evidence>
<dbReference type="Proteomes" id="UP000198211">
    <property type="component" value="Unassembled WGS sequence"/>
</dbReference>
<evidence type="ECO:0000313" key="3">
    <source>
        <dbReference type="Proteomes" id="UP000198211"/>
    </source>
</evidence>
<dbReference type="AlphaFoldDB" id="A0A225VDU6"/>
<reference evidence="3" key="1">
    <citation type="submission" date="2017-03" db="EMBL/GenBank/DDBJ databases">
        <title>Phytopthora megakarya and P. palmivora, two closely related causual agents of cacao black pod achieved similar genome size and gene model numbers by different mechanisms.</title>
        <authorList>
            <person name="Ali S."/>
            <person name="Shao J."/>
            <person name="Larry D.J."/>
            <person name="Kronmiller B."/>
            <person name="Shen D."/>
            <person name="Strem M.D."/>
            <person name="Melnick R.L."/>
            <person name="Guiltinan M.J."/>
            <person name="Tyler B.M."/>
            <person name="Meinhardt L.W."/>
            <person name="Bailey B.A."/>
        </authorList>
    </citation>
    <scope>NUCLEOTIDE SEQUENCE [LARGE SCALE GENOMIC DNA]</scope>
    <source>
        <strain evidence="3">zdho120</strain>
    </source>
</reference>
<organism evidence="2 3">
    <name type="scientific">Phytophthora megakarya</name>
    <dbReference type="NCBI Taxonomy" id="4795"/>
    <lineage>
        <taxon>Eukaryota</taxon>
        <taxon>Sar</taxon>
        <taxon>Stramenopiles</taxon>
        <taxon>Oomycota</taxon>
        <taxon>Peronosporomycetes</taxon>
        <taxon>Peronosporales</taxon>
        <taxon>Peronosporaceae</taxon>
        <taxon>Phytophthora</taxon>
    </lineage>
</organism>